<sequence length="174" mass="20222">MVIKQVDYNKLVLDYFIYQGNQHMANLYARETGQRFYPSSFLALRSKVRDLILSGEPVAAKKALELYNFEFLTTTNLSDHLKKQFAIEKVAKGVHEEALEELKECKLELNDVLEMIVYGEGVDIERWRTCCAEIVNQVIVDEFGEIRNALVEIVEGLDWNTLDISEYYDSEERK</sequence>
<organism evidence="1 2">
    <name type="scientific">Trachipleistophora hominis</name>
    <name type="common">Microsporidian parasite</name>
    <dbReference type="NCBI Taxonomy" id="72359"/>
    <lineage>
        <taxon>Eukaryota</taxon>
        <taxon>Fungi</taxon>
        <taxon>Fungi incertae sedis</taxon>
        <taxon>Microsporidia</taxon>
        <taxon>Pleistophoridae</taxon>
        <taxon>Trachipleistophora</taxon>
    </lineage>
</organism>
<dbReference type="OMA" id="WNTLDIS"/>
<evidence type="ECO:0000313" key="2">
    <source>
        <dbReference type="Proteomes" id="UP000011185"/>
    </source>
</evidence>
<dbReference type="Proteomes" id="UP000011185">
    <property type="component" value="Unassembled WGS sequence"/>
</dbReference>
<keyword evidence="2" id="KW-1185">Reference proteome</keyword>
<reference evidence="1 2" key="1">
    <citation type="journal article" date="2012" name="PLoS Pathog.">
        <title>The genome of the obligate intracellular parasite Trachipleistophora hominis: new insights into microsporidian genome dynamics and reductive evolution.</title>
        <authorList>
            <person name="Heinz E."/>
            <person name="Williams T.A."/>
            <person name="Nakjang S."/>
            <person name="Noel C.J."/>
            <person name="Swan D.C."/>
            <person name="Goldberg A.V."/>
            <person name="Harris S.R."/>
            <person name="Weinmaier T."/>
            <person name="Markert S."/>
            <person name="Becher D."/>
            <person name="Bernhardt J."/>
            <person name="Dagan T."/>
            <person name="Hacker C."/>
            <person name="Lucocq J.M."/>
            <person name="Schweder T."/>
            <person name="Rattei T."/>
            <person name="Hall N."/>
            <person name="Hirt R.P."/>
            <person name="Embley T.M."/>
        </authorList>
    </citation>
    <scope>NUCLEOTIDE SEQUENCE [LARGE SCALE GENOMIC DNA]</scope>
</reference>
<dbReference type="InParanoid" id="L7JYE9"/>
<gene>
    <name evidence="1" type="ORF">THOM_1285</name>
</gene>
<dbReference type="EMBL" id="JH993928">
    <property type="protein sequence ID" value="ELQ75757.1"/>
    <property type="molecule type" value="Genomic_DNA"/>
</dbReference>
<protein>
    <submittedName>
        <fullName evidence="1">LisH motif-containing protein</fullName>
    </submittedName>
</protein>
<dbReference type="HOGENOM" id="CLU_1541193_0_0_1"/>
<evidence type="ECO:0000313" key="1">
    <source>
        <dbReference type="EMBL" id="ELQ75757.1"/>
    </source>
</evidence>
<name>L7JYE9_TRAHO</name>
<dbReference type="VEuPathDB" id="MicrosporidiaDB:THOM_1285"/>
<dbReference type="OrthoDB" id="2415936at2759"/>
<accession>L7JYE9</accession>
<proteinExistence type="predicted"/>
<dbReference type="AlphaFoldDB" id="L7JYE9"/>